<organism evidence="2 3">
    <name type="scientific">Acrocarpospora macrocephala</name>
    <dbReference type="NCBI Taxonomy" id="150177"/>
    <lineage>
        <taxon>Bacteria</taxon>
        <taxon>Bacillati</taxon>
        <taxon>Actinomycetota</taxon>
        <taxon>Actinomycetes</taxon>
        <taxon>Streptosporangiales</taxon>
        <taxon>Streptosporangiaceae</taxon>
        <taxon>Acrocarpospora</taxon>
    </lineage>
</organism>
<evidence type="ECO:0000256" key="1">
    <source>
        <dbReference type="SAM" id="MobiDB-lite"/>
    </source>
</evidence>
<feature type="region of interest" description="Disordered" evidence="1">
    <location>
        <begin position="53"/>
        <end position="91"/>
    </location>
</feature>
<dbReference type="Proteomes" id="UP000331127">
    <property type="component" value="Unassembled WGS sequence"/>
</dbReference>
<reference evidence="2 3" key="1">
    <citation type="submission" date="2019-10" db="EMBL/GenBank/DDBJ databases">
        <title>Whole genome shotgun sequence of Acrocarpospora macrocephala NBRC 16266.</title>
        <authorList>
            <person name="Ichikawa N."/>
            <person name="Kimura A."/>
            <person name="Kitahashi Y."/>
            <person name="Komaki H."/>
            <person name="Oguchi A."/>
        </authorList>
    </citation>
    <scope>NUCLEOTIDE SEQUENCE [LARGE SCALE GENOMIC DNA]</scope>
    <source>
        <strain evidence="2 3">NBRC 16266</strain>
    </source>
</reference>
<comment type="caution">
    <text evidence="2">The sequence shown here is derived from an EMBL/GenBank/DDBJ whole genome shotgun (WGS) entry which is preliminary data.</text>
</comment>
<dbReference type="EMBL" id="BLAE01000142">
    <property type="protein sequence ID" value="GES17080.1"/>
    <property type="molecule type" value="Genomic_DNA"/>
</dbReference>
<dbReference type="AlphaFoldDB" id="A0A5M3X7L5"/>
<feature type="compositionally biased region" description="Low complexity" evidence="1">
    <location>
        <begin position="68"/>
        <end position="78"/>
    </location>
</feature>
<sequence>MTRTPDFCRWSVPPICIKQELSAAQSTSAPVFMTFPTLSAHMAAEISRFLIANVPPNPQHSSAPGNATNSNPRTPSNNRRGRSPKCNPRNE</sequence>
<evidence type="ECO:0000313" key="3">
    <source>
        <dbReference type="Proteomes" id="UP000331127"/>
    </source>
</evidence>
<proteinExistence type="predicted"/>
<gene>
    <name evidence="2" type="ORF">Amac_106780</name>
</gene>
<protein>
    <submittedName>
        <fullName evidence="2">Uncharacterized protein</fullName>
    </submittedName>
</protein>
<name>A0A5M3X7L5_9ACTN</name>
<keyword evidence="3" id="KW-1185">Reference proteome</keyword>
<accession>A0A5M3X7L5</accession>
<evidence type="ECO:0000313" key="2">
    <source>
        <dbReference type="EMBL" id="GES17080.1"/>
    </source>
</evidence>